<sequence length="167" mass="18320">MQGTPSNLSDLASRVTELPGPVASRAIMTDGEGREHFHYLESEEVRVPISGQGEDPGDEEEGGSTVNPVQGSTGSRESSGRDPAPDLVSDDEEQPPYPALAPVVFFCLKQTTRPRSWCLRLESTRSRKVIRRGRCQDEDQRSSSFTKQKRAGRLDGDDGRTWSTNAA</sequence>
<keyword evidence="3" id="KW-1185">Reference proteome</keyword>
<name>A0AAD7WYD9_9TELE</name>
<comment type="caution">
    <text evidence="2">The sequence shown here is derived from an EMBL/GenBank/DDBJ whole genome shotgun (WGS) entry which is preliminary data.</text>
</comment>
<feature type="region of interest" description="Disordered" evidence="1">
    <location>
        <begin position="1"/>
        <end position="97"/>
    </location>
</feature>
<evidence type="ECO:0000256" key="1">
    <source>
        <dbReference type="SAM" id="MobiDB-lite"/>
    </source>
</evidence>
<feature type="compositionally biased region" description="Polar residues" evidence="1">
    <location>
        <begin position="1"/>
        <end position="10"/>
    </location>
</feature>
<protein>
    <submittedName>
        <fullName evidence="2">Uncharacterized protein</fullName>
    </submittedName>
</protein>
<feature type="compositionally biased region" description="Basic and acidic residues" evidence="1">
    <location>
        <begin position="31"/>
        <end position="46"/>
    </location>
</feature>
<gene>
    <name evidence="2" type="ORF">AAFF_G00080250</name>
</gene>
<dbReference type="Proteomes" id="UP001221898">
    <property type="component" value="Unassembled WGS sequence"/>
</dbReference>
<proteinExistence type="predicted"/>
<dbReference type="EMBL" id="JAINUG010000015">
    <property type="protein sequence ID" value="KAJ8413518.1"/>
    <property type="molecule type" value="Genomic_DNA"/>
</dbReference>
<organism evidence="2 3">
    <name type="scientific">Aldrovandia affinis</name>
    <dbReference type="NCBI Taxonomy" id="143900"/>
    <lineage>
        <taxon>Eukaryota</taxon>
        <taxon>Metazoa</taxon>
        <taxon>Chordata</taxon>
        <taxon>Craniata</taxon>
        <taxon>Vertebrata</taxon>
        <taxon>Euteleostomi</taxon>
        <taxon>Actinopterygii</taxon>
        <taxon>Neopterygii</taxon>
        <taxon>Teleostei</taxon>
        <taxon>Notacanthiformes</taxon>
        <taxon>Halosauridae</taxon>
        <taxon>Aldrovandia</taxon>
    </lineage>
</organism>
<dbReference type="AlphaFoldDB" id="A0AAD7WYD9"/>
<reference evidence="2" key="1">
    <citation type="journal article" date="2023" name="Science">
        <title>Genome structures resolve the early diversification of teleost fishes.</title>
        <authorList>
            <person name="Parey E."/>
            <person name="Louis A."/>
            <person name="Montfort J."/>
            <person name="Bouchez O."/>
            <person name="Roques C."/>
            <person name="Iampietro C."/>
            <person name="Lluch J."/>
            <person name="Castinel A."/>
            <person name="Donnadieu C."/>
            <person name="Desvignes T."/>
            <person name="Floi Bucao C."/>
            <person name="Jouanno E."/>
            <person name="Wen M."/>
            <person name="Mejri S."/>
            <person name="Dirks R."/>
            <person name="Jansen H."/>
            <person name="Henkel C."/>
            <person name="Chen W.J."/>
            <person name="Zahm M."/>
            <person name="Cabau C."/>
            <person name="Klopp C."/>
            <person name="Thompson A.W."/>
            <person name="Robinson-Rechavi M."/>
            <person name="Braasch I."/>
            <person name="Lecointre G."/>
            <person name="Bobe J."/>
            <person name="Postlethwait J.H."/>
            <person name="Berthelot C."/>
            <person name="Roest Crollius H."/>
            <person name="Guiguen Y."/>
        </authorList>
    </citation>
    <scope>NUCLEOTIDE SEQUENCE</scope>
    <source>
        <strain evidence="2">NC1722</strain>
    </source>
</reference>
<evidence type="ECO:0000313" key="2">
    <source>
        <dbReference type="EMBL" id="KAJ8413518.1"/>
    </source>
</evidence>
<accession>A0AAD7WYD9</accession>
<feature type="region of interest" description="Disordered" evidence="1">
    <location>
        <begin position="129"/>
        <end position="167"/>
    </location>
</feature>
<feature type="compositionally biased region" description="Polar residues" evidence="1">
    <location>
        <begin position="64"/>
        <end position="77"/>
    </location>
</feature>
<evidence type="ECO:0000313" key="3">
    <source>
        <dbReference type="Proteomes" id="UP001221898"/>
    </source>
</evidence>